<sequence length="261" mass="29087">MSFLSKPVNKYKTLLNSLFRFTAAAAKKFPDDPTSTFYDEVANAAGSSGDFNALRDVLNKRIQDNCFNTKRNFNFVTDETFSPSVLNDLLQTLSTLNHGVTRKTAFDFLVIRLCKLHRVDDALQVIEYMARNDAGCCRPSATTFYPVLNLLTRQKSLDQARRVVDFMSKHGVKLDLTGHNYFLSAHCYAGDVAAAAGVLKKMEEDGISADARTFDALVLGACKVMKVDGAIMLVRRMVDDGVPILYSTHMFVIGSLLQMNW</sequence>
<evidence type="ECO:0000313" key="5">
    <source>
        <dbReference type="EMBL" id="MED6148921.1"/>
    </source>
</evidence>
<dbReference type="Proteomes" id="UP001341840">
    <property type="component" value="Unassembled WGS sequence"/>
</dbReference>
<evidence type="ECO:0000256" key="2">
    <source>
        <dbReference type="ARBA" id="ARBA00022737"/>
    </source>
</evidence>
<proteinExistence type="inferred from homology"/>
<evidence type="ECO:0000256" key="3">
    <source>
        <dbReference type="PROSITE-ProRule" id="PRU00708"/>
    </source>
</evidence>
<gene>
    <name evidence="5" type="ORF">PIB30_057535</name>
</gene>
<dbReference type="Pfam" id="PF01535">
    <property type="entry name" value="PPR"/>
    <property type="match status" value="1"/>
</dbReference>
<dbReference type="PANTHER" id="PTHR47936:SF3">
    <property type="entry name" value="PENTACOTRIPEPTIDE-REPEAT REGION OF PRORP DOMAIN-CONTAINING PROTEIN"/>
    <property type="match status" value="1"/>
</dbReference>
<dbReference type="InterPro" id="IPR057027">
    <property type="entry name" value="TPR_mt"/>
</dbReference>
<evidence type="ECO:0000313" key="6">
    <source>
        <dbReference type="Proteomes" id="UP001341840"/>
    </source>
</evidence>
<dbReference type="InterPro" id="IPR011990">
    <property type="entry name" value="TPR-like_helical_dom_sf"/>
</dbReference>
<comment type="caution">
    <text evidence="5">The sequence shown here is derived from an EMBL/GenBank/DDBJ whole genome shotgun (WGS) entry which is preliminary data.</text>
</comment>
<dbReference type="Gene3D" id="1.25.40.10">
    <property type="entry name" value="Tetratricopeptide repeat domain"/>
    <property type="match status" value="1"/>
</dbReference>
<feature type="domain" description="Pentatricopeptide repeat-containing protein-mitochondrial" evidence="4">
    <location>
        <begin position="100"/>
        <end position="201"/>
    </location>
</feature>
<accession>A0ABU6TJH0</accession>
<protein>
    <recommendedName>
        <fullName evidence="4">Pentatricopeptide repeat-containing protein-mitochondrial domain-containing protein</fullName>
    </recommendedName>
</protein>
<dbReference type="NCBIfam" id="TIGR00756">
    <property type="entry name" value="PPR"/>
    <property type="match status" value="1"/>
</dbReference>
<organism evidence="5 6">
    <name type="scientific">Stylosanthes scabra</name>
    <dbReference type="NCBI Taxonomy" id="79078"/>
    <lineage>
        <taxon>Eukaryota</taxon>
        <taxon>Viridiplantae</taxon>
        <taxon>Streptophyta</taxon>
        <taxon>Embryophyta</taxon>
        <taxon>Tracheophyta</taxon>
        <taxon>Spermatophyta</taxon>
        <taxon>Magnoliopsida</taxon>
        <taxon>eudicotyledons</taxon>
        <taxon>Gunneridae</taxon>
        <taxon>Pentapetalae</taxon>
        <taxon>rosids</taxon>
        <taxon>fabids</taxon>
        <taxon>Fabales</taxon>
        <taxon>Fabaceae</taxon>
        <taxon>Papilionoideae</taxon>
        <taxon>50 kb inversion clade</taxon>
        <taxon>dalbergioids sensu lato</taxon>
        <taxon>Dalbergieae</taxon>
        <taxon>Pterocarpus clade</taxon>
        <taxon>Stylosanthes</taxon>
    </lineage>
</organism>
<dbReference type="PROSITE" id="PS51375">
    <property type="entry name" value="PPR"/>
    <property type="match status" value="1"/>
</dbReference>
<dbReference type="PANTHER" id="PTHR47936">
    <property type="entry name" value="PPR_LONG DOMAIN-CONTAINING PROTEIN"/>
    <property type="match status" value="1"/>
</dbReference>
<dbReference type="EMBL" id="JASCZI010091093">
    <property type="protein sequence ID" value="MED6148921.1"/>
    <property type="molecule type" value="Genomic_DNA"/>
</dbReference>
<feature type="repeat" description="PPR" evidence="3">
    <location>
        <begin position="210"/>
        <end position="244"/>
    </location>
</feature>
<comment type="similarity">
    <text evidence="1">Belongs to the PPR family. P subfamily.</text>
</comment>
<reference evidence="5 6" key="1">
    <citation type="journal article" date="2023" name="Plants (Basel)">
        <title>Bridging the Gap: Combining Genomics and Transcriptomics Approaches to Understand Stylosanthes scabra, an Orphan Legume from the Brazilian Caatinga.</title>
        <authorList>
            <person name="Ferreira-Neto J.R.C."/>
            <person name="da Silva M.D."/>
            <person name="Binneck E."/>
            <person name="de Melo N.F."/>
            <person name="da Silva R.H."/>
            <person name="de Melo A.L.T.M."/>
            <person name="Pandolfi V."/>
            <person name="Bustamante F.O."/>
            <person name="Brasileiro-Vidal A.C."/>
            <person name="Benko-Iseppon A.M."/>
        </authorList>
    </citation>
    <scope>NUCLEOTIDE SEQUENCE [LARGE SCALE GENOMIC DNA]</scope>
    <source>
        <tissue evidence="5">Leaves</tissue>
    </source>
</reference>
<dbReference type="Pfam" id="PF23276">
    <property type="entry name" value="TPR_24"/>
    <property type="match status" value="1"/>
</dbReference>
<dbReference type="InterPro" id="IPR002885">
    <property type="entry name" value="PPR_rpt"/>
</dbReference>
<keyword evidence="2" id="KW-0677">Repeat</keyword>
<evidence type="ECO:0000259" key="4">
    <source>
        <dbReference type="Pfam" id="PF23276"/>
    </source>
</evidence>
<name>A0ABU6TJH0_9FABA</name>
<keyword evidence="6" id="KW-1185">Reference proteome</keyword>
<evidence type="ECO:0000256" key="1">
    <source>
        <dbReference type="ARBA" id="ARBA00007626"/>
    </source>
</evidence>